<feature type="compositionally biased region" description="Acidic residues" evidence="1">
    <location>
        <begin position="169"/>
        <end position="186"/>
    </location>
</feature>
<feature type="region of interest" description="Disordered" evidence="1">
    <location>
        <begin position="47"/>
        <end position="94"/>
    </location>
</feature>
<evidence type="ECO:0000256" key="2">
    <source>
        <dbReference type="SAM" id="Phobius"/>
    </source>
</evidence>
<dbReference type="Proteomes" id="UP000812966">
    <property type="component" value="Unassembled WGS sequence"/>
</dbReference>
<evidence type="ECO:0000313" key="3">
    <source>
        <dbReference type="EMBL" id="KAG7562095.1"/>
    </source>
</evidence>
<keyword evidence="4" id="KW-1185">Reference proteome</keyword>
<sequence>MAPISHLPGSVIVDRQYSYPPCPPDSHMTERGCSGFEESWPWTYDPSTTLQPETGFQPEGTETEWHDPSTSTQSEPEPVWHDPSQDDAGGPWVGSTPIKVESDYKLAGVPVFVWVMLFTAIVAAACVAFFFFARYLYRQDQAIKAAKAEEAAAAGEAPAEPEEPKAEEAAAEGESAPEDPAPEEPVPEAPPAPEPEPEKTPLMAQVEADIKALQETPSLPALWYAYGNLTARIDNHPKPITFDDVVRSIRHP</sequence>
<organism evidence="3 4">
    <name type="scientific">Filobasidium floriforme</name>
    <dbReference type="NCBI Taxonomy" id="5210"/>
    <lineage>
        <taxon>Eukaryota</taxon>
        <taxon>Fungi</taxon>
        <taxon>Dikarya</taxon>
        <taxon>Basidiomycota</taxon>
        <taxon>Agaricomycotina</taxon>
        <taxon>Tremellomycetes</taxon>
        <taxon>Filobasidiales</taxon>
        <taxon>Filobasidiaceae</taxon>
        <taxon>Filobasidium</taxon>
    </lineage>
</organism>
<evidence type="ECO:0000313" key="4">
    <source>
        <dbReference type="Proteomes" id="UP000812966"/>
    </source>
</evidence>
<gene>
    <name evidence="3" type="ORF">FFLO_02474</name>
</gene>
<evidence type="ECO:0000256" key="1">
    <source>
        <dbReference type="SAM" id="MobiDB-lite"/>
    </source>
</evidence>
<feature type="transmembrane region" description="Helical" evidence="2">
    <location>
        <begin position="111"/>
        <end position="137"/>
    </location>
</feature>
<name>A0A8K0JMK2_9TREE</name>
<reference evidence="3" key="1">
    <citation type="submission" date="2020-04" db="EMBL/GenBank/DDBJ databases">
        <title>Analysis of mating type loci in Filobasidium floriforme.</title>
        <authorList>
            <person name="Nowrousian M."/>
        </authorList>
    </citation>
    <scope>NUCLEOTIDE SEQUENCE</scope>
    <source>
        <strain evidence="3">CBS 6242</strain>
    </source>
</reference>
<keyword evidence="2" id="KW-0472">Membrane</keyword>
<protein>
    <submittedName>
        <fullName evidence="3">Uncharacterized protein</fullName>
    </submittedName>
</protein>
<comment type="caution">
    <text evidence="3">The sequence shown here is derived from an EMBL/GenBank/DDBJ whole genome shotgun (WGS) entry which is preliminary data.</text>
</comment>
<accession>A0A8K0JMK2</accession>
<feature type="region of interest" description="Disordered" evidence="1">
    <location>
        <begin position="153"/>
        <end position="204"/>
    </location>
</feature>
<dbReference type="EMBL" id="JABELV010000039">
    <property type="protein sequence ID" value="KAG7562095.1"/>
    <property type="molecule type" value="Genomic_DNA"/>
</dbReference>
<proteinExistence type="predicted"/>
<keyword evidence="2" id="KW-1133">Transmembrane helix</keyword>
<keyword evidence="2" id="KW-0812">Transmembrane</keyword>
<dbReference type="AlphaFoldDB" id="A0A8K0JMK2"/>